<dbReference type="EMBL" id="MU276458">
    <property type="protein sequence ID" value="KAI0038590.1"/>
    <property type="molecule type" value="Genomic_DNA"/>
</dbReference>
<evidence type="ECO:0000313" key="2">
    <source>
        <dbReference type="Proteomes" id="UP000814033"/>
    </source>
</evidence>
<comment type="caution">
    <text evidence="1">The sequence shown here is derived from an EMBL/GenBank/DDBJ whole genome shotgun (WGS) entry which is preliminary data.</text>
</comment>
<protein>
    <submittedName>
        <fullName evidence="1">Uncharacterized protein</fullName>
    </submittedName>
</protein>
<name>A0ACB8R3E3_9AGAM</name>
<accession>A0ACB8R3E3</accession>
<evidence type="ECO:0000313" key="1">
    <source>
        <dbReference type="EMBL" id="KAI0038590.1"/>
    </source>
</evidence>
<reference evidence="1" key="2">
    <citation type="journal article" date="2022" name="New Phytol.">
        <title>Evolutionary transition to the ectomycorrhizal habit in the genomes of a hyperdiverse lineage of mushroom-forming fungi.</title>
        <authorList>
            <person name="Looney B."/>
            <person name="Miyauchi S."/>
            <person name="Morin E."/>
            <person name="Drula E."/>
            <person name="Courty P.E."/>
            <person name="Kohler A."/>
            <person name="Kuo A."/>
            <person name="LaButti K."/>
            <person name="Pangilinan J."/>
            <person name="Lipzen A."/>
            <person name="Riley R."/>
            <person name="Andreopoulos W."/>
            <person name="He G."/>
            <person name="Johnson J."/>
            <person name="Nolan M."/>
            <person name="Tritt A."/>
            <person name="Barry K.W."/>
            <person name="Grigoriev I.V."/>
            <person name="Nagy L.G."/>
            <person name="Hibbett D."/>
            <person name="Henrissat B."/>
            <person name="Matheny P.B."/>
            <person name="Labbe J."/>
            <person name="Martin F.M."/>
        </authorList>
    </citation>
    <scope>NUCLEOTIDE SEQUENCE</scope>
    <source>
        <strain evidence="1">FP105234-sp</strain>
    </source>
</reference>
<organism evidence="1 2">
    <name type="scientific">Auriscalpium vulgare</name>
    <dbReference type="NCBI Taxonomy" id="40419"/>
    <lineage>
        <taxon>Eukaryota</taxon>
        <taxon>Fungi</taxon>
        <taxon>Dikarya</taxon>
        <taxon>Basidiomycota</taxon>
        <taxon>Agaricomycotina</taxon>
        <taxon>Agaricomycetes</taxon>
        <taxon>Russulales</taxon>
        <taxon>Auriscalpiaceae</taxon>
        <taxon>Auriscalpium</taxon>
    </lineage>
</organism>
<reference evidence="1" key="1">
    <citation type="submission" date="2021-02" db="EMBL/GenBank/DDBJ databases">
        <authorList>
            <consortium name="DOE Joint Genome Institute"/>
            <person name="Ahrendt S."/>
            <person name="Looney B.P."/>
            <person name="Miyauchi S."/>
            <person name="Morin E."/>
            <person name="Drula E."/>
            <person name="Courty P.E."/>
            <person name="Chicoki N."/>
            <person name="Fauchery L."/>
            <person name="Kohler A."/>
            <person name="Kuo A."/>
            <person name="Labutti K."/>
            <person name="Pangilinan J."/>
            <person name="Lipzen A."/>
            <person name="Riley R."/>
            <person name="Andreopoulos W."/>
            <person name="He G."/>
            <person name="Johnson J."/>
            <person name="Barry K.W."/>
            <person name="Grigoriev I.V."/>
            <person name="Nagy L."/>
            <person name="Hibbett D."/>
            <person name="Henrissat B."/>
            <person name="Matheny P.B."/>
            <person name="Labbe J."/>
            <person name="Martin F."/>
        </authorList>
    </citation>
    <scope>NUCLEOTIDE SEQUENCE</scope>
    <source>
        <strain evidence="1">FP105234-sp</strain>
    </source>
</reference>
<keyword evidence="2" id="KW-1185">Reference proteome</keyword>
<dbReference type="Proteomes" id="UP000814033">
    <property type="component" value="Unassembled WGS sequence"/>
</dbReference>
<proteinExistence type="predicted"/>
<gene>
    <name evidence="1" type="ORF">FA95DRAFT_1201052</name>
</gene>
<sequence>MPIAARHRGSGHKFWSLRSPPFCSTSKYLLTASSRRIPSAFCCQSPSTSGLISEDSITWLRLHRFASLPTVAILHRIQWVREPGKQWSAPDG</sequence>